<dbReference type="InterPro" id="IPR027417">
    <property type="entry name" value="P-loop_NTPase"/>
</dbReference>
<protein>
    <recommendedName>
        <fullName evidence="1">FtsK domain-containing protein</fullName>
    </recommendedName>
</protein>
<name>A0ABP9YW67_9FUNG</name>
<dbReference type="EMBL" id="BAABUK010000009">
    <property type="protein sequence ID" value="GAA5811107.1"/>
    <property type="molecule type" value="Genomic_DNA"/>
</dbReference>
<dbReference type="Proteomes" id="UP001473302">
    <property type="component" value="Unassembled WGS sequence"/>
</dbReference>
<accession>A0ABP9YW67</accession>
<keyword evidence="3" id="KW-1185">Reference proteome</keyword>
<dbReference type="Pfam" id="PF01580">
    <property type="entry name" value="FtsK_SpoIIIE"/>
    <property type="match status" value="1"/>
</dbReference>
<comment type="caution">
    <text evidence="2">The sequence shown here is derived from an EMBL/GenBank/DDBJ whole genome shotgun (WGS) entry which is preliminary data.</text>
</comment>
<sequence>MELHRDEPPREESWRNIPNCIGTVYDSNPLANGWILGHGPDIPALNELKNKLIVTTPPTEPERPARVLPDNIDLTRRPDISRNIAKPTPKRRVLPQLKKHTVASRQYSSSLIRPIIETNRLYTNLNQEQKYIHKAVLSEKNNVLILGSAGSGKSALLKSIISSLKTENNQDHIAITSAMNGQGNTLNRQVILCGDSDLLPPGTRRETLESEICQDVIKDGFILGSMIKYGVHVPMSTAKWNNEA</sequence>
<evidence type="ECO:0000313" key="2">
    <source>
        <dbReference type="EMBL" id="GAA5811107.1"/>
    </source>
</evidence>
<dbReference type="Gene3D" id="3.40.50.300">
    <property type="entry name" value="P-loop containing nucleotide triphosphate hydrolases"/>
    <property type="match status" value="1"/>
</dbReference>
<evidence type="ECO:0000313" key="3">
    <source>
        <dbReference type="Proteomes" id="UP001473302"/>
    </source>
</evidence>
<gene>
    <name evidence="2" type="ORF">MFLAVUS_004536</name>
</gene>
<organism evidence="2 3">
    <name type="scientific">Mucor flavus</name>
    <dbReference type="NCBI Taxonomy" id="439312"/>
    <lineage>
        <taxon>Eukaryota</taxon>
        <taxon>Fungi</taxon>
        <taxon>Fungi incertae sedis</taxon>
        <taxon>Mucoromycota</taxon>
        <taxon>Mucoromycotina</taxon>
        <taxon>Mucoromycetes</taxon>
        <taxon>Mucorales</taxon>
        <taxon>Mucorineae</taxon>
        <taxon>Mucoraceae</taxon>
        <taxon>Mucor</taxon>
    </lineage>
</organism>
<reference evidence="2 3" key="1">
    <citation type="submission" date="2024-04" db="EMBL/GenBank/DDBJ databases">
        <title>genome sequences of Mucor flavus KT1a and Helicostylum pulchrum KT1b strains isolated from the surface of a dry-aged beef.</title>
        <authorList>
            <person name="Toyotome T."/>
            <person name="Hosono M."/>
            <person name="Torimaru M."/>
            <person name="Fukuda K."/>
            <person name="Mikami N."/>
        </authorList>
    </citation>
    <scope>NUCLEOTIDE SEQUENCE [LARGE SCALE GENOMIC DNA]</scope>
    <source>
        <strain evidence="2 3">KT1a</strain>
    </source>
</reference>
<feature type="domain" description="FtsK" evidence="1">
    <location>
        <begin position="129"/>
        <end position="171"/>
    </location>
</feature>
<dbReference type="InterPro" id="IPR002543">
    <property type="entry name" value="FtsK_dom"/>
</dbReference>
<dbReference type="SUPFAM" id="SSF52540">
    <property type="entry name" value="P-loop containing nucleoside triphosphate hydrolases"/>
    <property type="match status" value="1"/>
</dbReference>
<evidence type="ECO:0000259" key="1">
    <source>
        <dbReference type="Pfam" id="PF01580"/>
    </source>
</evidence>
<proteinExistence type="predicted"/>